<feature type="compositionally biased region" description="Polar residues" evidence="5">
    <location>
        <begin position="945"/>
        <end position="962"/>
    </location>
</feature>
<dbReference type="Pfam" id="PF00628">
    <property type="entry name" value="PHD"/>
    <property type="match status" value="1"/>
</dbReference>
<evidence type="ECO:0000313" key="7">
    <source>
        <dbReference type="EMBL" id="TID23412.1"/>
    </source>
</evidence>
<feature type="domain" description="SET" evidence="6">
    <location>
        <begin position="290"/>
        <end position="419"/>
    </location>
</feature>
<feature type="region of interest" description="Disordered" evidence="5">
    <location>
        <begin position="1"/>
        <end position="46"/>
    </location>
</feature>
<feature type="compositionally biased region" description="Basic residues" evidence="5">
    <location>
        <begin position="489"/>
        <end position="498"/>
    </location>
</feature>
<gene>
    <name evidence="7" type="ORF">E6O75_ATG03048</name>
</gene>
<evidence type="ECO:0000259" key="6">
    <source>
        <dbReference type="PROSITE" id="PS50280"/>
    </source>
</evidence>
<keyword evidence="8" id="KW-1185">Reference proteome</keyword>
<dbReference type="Pfam" id="PF00856">
    <property type="entry name" value="SET"/>
    <property type="match status" value="1"/>
</dbReference>
<feature type="compositionally biased region" description="Polar residues" evidence="5">
    <location>
        <begin position="831"/>
        <end position="840"/>
    </location>
</feature>
<dbReference type="InterPro" id="IPR011011">
    <property type="entry name" value="Znf_FYVE_PHD"/>
</dbReference>
<dbReference type="GO" id="GO:0008270">
    <property type="term" value="F:zinc ion binding"/>
    <property type="evidence" value="ECO:0007669"/>
    <property type="project" value="UniProtKB-KW"/>
</dbReference>
<feature type="compositionally biased region" description="Polar residues" evidence="5">
    <location>
        <begin position="17"/>
        <end position="34"/>
    </location>
</feature>
<feature type="compositionally biased region" description="Low complexity" evidence="5">
    <location>
        <begin position="908"/>
        <end position="920"/>
    </location>
</feature>
<feature type="compositionally biased region" description="Pro residues" evidence="5">
    <location>
        <begin position="478"/>
        <end position="488"/>
    </location>
</feature>
<keyword evidence="2" id="KW-0863">Zinc-finger</keyword>
<dbReference type="SUPFAM" id="SSF57903">
    <property type="entry name" value="FYVE/PHD zinc finger"/>
    <property type="match status" value="1"/>
</dbReference>
<feature type="region of interest" description="Disordered" evidence="5">
    <location>
        <begin position="580"/>
        <end position="641"/>
    </location>
</feature>
<dbReference type="InterPro" id="IPR019787">
    <property type="entry name" value="Znf_PHD-finger"/>
</dbReference>
<feature type="compositionally biased region" description="Polar residues" evidence="5">
    <location>
        <begin position="505"/>
        <end position="521"/>
    </location>
</feature>
<evidence type="ECO:0000256" key="2">
    <source>
        <dbReference type="ARBA" id="ARBA00022771"/>
    </source>
</evidence>
<keyword evidence="3" id="KW-0862">Zinc</keyword>
<protein>
    <recommendedName>
        <fullName evidence="6">SET domain-containing protein</fullName>
    </recommendedName>
</protein>
<dbReference type="InterPro" id="IPR001965">
    <property type="entry name" value="Znf_PHD"/>
</dbReference>
<feature type="region of interest" description="Disordered" evidence="5">
    <location>
        <begin position="103"/>
        <end position="217"/>
    </location>
</feature>
<proteinExistence type="predicted"/>
<evidence type="ECO:0000256" key="5">
    <source>
        <dbReference type="SAM" id="MobiDB-lite"/>
    </source>
</evidence>
<keyword evidence="4" id="KW-0156">Chromatin regulator</keyword>
<dbReference type="GO" id="GO:0034967">
    <property type="term" value="C:Set3 complex"/>
    <property type="evidence" value="ECO:0007669"/>
    <property type="project" value="TreeGrafter"/>
</dbReference>
<accession>A0A4Z1PLM0</accession>
<keyword evidence="1" id="KW-0479">Metal-binding</keyword>
<reference evidence="7 8" key="1">
    <citation type="submission" date="2019-04" db="EMBL/GenBank/DDBJ databases">
        <title>High contiguity whole genome sequence and gene annotation resource for two Venturia nashicola isolates.</title>
        <authorList>
            <person name="Prokchorchik M."/>
            <person name="Won K."/>
            <person name="Lee Y."/>
            <person name="Choi E.D."/>
            <person name="Segonzac C."/>
            <person name="Sohn K.H."/>
        </authorList>
    </citation>
    <scope>NUCLEOTIDE SEQUENCE [LARGE SCALE GENOMIC DNA]</scope>
    <source>
        <strain evidence="7 8">PRI2</strain>
    </source>
</reference>
<feature type="compositionally biased region" description="Polar residues" evidence="5">
    <location>
        <begin position="594"/>
        <end position="608"/>
    </location>
</feature>
<feature type="compositionally biased region" description="Low complexity" evidence="5">
    <location>
        <begin position="203"/>
        <end position="214"/>
    </location>
</feature>
<dbReference type="STRING" id="86259.A0A4Z1PLM0"/>
<evidence type="ECO:0000256" key="4">
    <source>
        <dbReference type="ARBA" id="ARBA00022853"/>
    </source>
</evidence>
<feature type="compositionally biased region" description="Polar residues" evidence="5">
    <location>
        <begin position="896"/>
        <end position="907"/>
    </location>
</feature>
<feature type="region of interest" description="Disordered" evidence="5">
    <location>
        <begin position="738"/>
        <end position="974"/>
    </location>
</feature>
<dbReference type="GO" id="GO:0006325">
    <property type="term" value="P:chromatin organization"/>
    <property type="evidence" value="ECO:0007669"/>
    <property type="project" value="UniProtKB-KW"/>
</dbReference>
<feature type="compositionally biased region" description="Polar residues" evidence="5">
    <location>
        <begin position="138"/>
        <end position="152"/>
    </location>
</feature>
<dbReference type="EMBL" id="SNSC02000006">
    <property type="protein sequence ID" value="TID23412.1"/>
    <property type="molecule type" value="Genomic_DNA"/>
</dbReference>
<dbReference type="Gene3D" id="2.170.270.10">
    <property type="entry name" value="SET domain"/>
    <property type="match status" value="1"/>
</dbReference>
<dbReference type="GO" id="GO:0006355">
    <property type="term" value="P:regulation of DNA-templated transcription"/>
    <property type="evidence" value="ECO:0007669"/>
    <property type="project" value="TreeGrafter"/>
</dbReference>
<feature type="region of interest" description="Disordered" evidence="5">
    <location>
        <begin position="692"/>
        <end position="726"/>
    </location>
</feature>
<dbReference type="InterPro" id="IPR046341">
    <property type="entry name" value="SET_dom_sf"/>
</dbReference>
<feature type="compositionally biased region" description="Polar residues" evidence="5">
    <location>
        <begin position="174"/>
        <end position="202"/>
    </location>
</feature>
<evidence type="ECO:0000313" key="8">
    <source>
        <dbReference type="Proteomes" id="UP000298493"/>
    </source>
</evidence>
<name>A0A4Z1PLM0_9PEZI</name>
<feature type="compositionally biased region" description="Low complexity" evidence="5">
    <location>
        <begin position="744"/>
        <end position="754"/>
    </location>
</feature>
<feature type="compositionally biased region" description="Acidic residues" evidence="5">
    <location>
        <begin position="807"/>
        <end position="819"/>
    </location>
</feature>
<comment type="caution">
    <text evidence="7">The sequence shown here is derived from an EMBL/GenBank/DDBJ whole genome shotgun (WGS) entry which is preliminary data.</text>
</comment>
<feature type="compositionally biased region" description="Basic residues" evidence="5">
    <location>
        <begin position="120"/>
        <end position="133"/>
    </location>
</feature>
<dbReference type="PANTHER" id="PTHR46462:SF3">
    <property type="entry name" value="UPSET, ISOFORM A"/>
    <property type="match status" value="1"/>
</dbReference>
<dbReference type="PANTHER" id="PTHR46462">
    <property type="entry name" value="UPSET, ISOFORM A"/>
    <property type="match status" value="1"/>
</dbReference>
<dbReference type="Proteomes" id="UP000298493">
    <property type="component" value="Unassembled WGS sequence"/>
</dbReference>
<evidence type="ECO:0000256" key="3">
    <source>
        <dbReference type="ARBA" id="ARBA00022833"/>
    </source>
</evidence>
<dbReference type="InterPro" id="IPR013083">
    <property type="entry name" value="Znf_RING/FYVE/PHD"/>
</dbReference>
<feature type="compositionally biased region" description="Polar residues" evidence="5">
    <location>
        <begin position="618"/>
        <end position="635"/>
    </location>
</feature>
<dbReference type="SMART" id="SM00249">
    <property type="entry name" value="PHD"/>
    <property type="match status" value="1"/>
</dbReference>
<organism evidence="7 8">
    <name type="scientific">Venturia nashicola</name>
    <dbReference type="NCBI Taxonomy" id="86259"/>
    <lineage>
        <taxon>Eukaryota</taxon>
        <taxon>Fungi</taxon>
        <taxon>Dikarya</taxon>
        <taxon>Ascomycota</taxon>
        <taxon>Pezizomycotina</taxon>
        <taxon>Dothideomycetes</taxon>
        <taxon>Pleosporomycetidae</taxon>
        <taxon>Venturiales</taxon>
        <taxon>Venturiaceae</taxon>
        <taxon>Venturia</taxon>
    </lineage>
</organism>
<dbReference type="GO" id="GO:0070210">
    <property type="term" value="C:Rpd3L-Expanded complex"/>
    <property type="evidence" value="ECO:0007669"/>
    <property type="project" value="TreeGrafter"/>
</dbReference>
<evidence type="ECO:0000256" key="1">
    <source>
        <dbReference type="ARBA" id="ARBA00022723"/>
    </source>
</evidence>
<feature type="region of interest" description="Disordered" evidence="5">
    <location>
        <begin position="472"/>
        <end position="567"/>
    </location>
</feature>
<dbReference type="SUPFAM" id="SSF82199">
    <property type="entry name" value="SET domain"/>
    <property type="match status" value="1"/>
</dbReference>
<dbReference type="InterPro" id="IPR001214">
    <property type="entry name" value="SET_dom"/>
</dbReference>
<dbReference type="PROSITE" id="PS50280">
    <property type="entry name" value="SET"/>
    <property type="match status" value="1"/>
</dbReference>
<dbReference type="AlphaFoldDB" id="A0A4Z1PLM0"/>
<sequence>MTEVASVHSPADFQPGQPVSTVYAQPPRSNTIAYSPSLEDAPADDDSSEIRCFCEDNKDDGNTVLCEECNTWQHISCYYPTLVVPDLHVCNICHPRPVDKKGAIERQRQARITQQASGGKIKKPPAKSHKKKIRDPNQAPQTNGWTAGSEQNLVAERSGAQEQPPTKRAKTNHRSSSSTSALVNPASGQSRKRATSTTLGAQSPTKSPRSPTPTDYAGEIYSDRFMHISQTSSEYTATSTNSYASLDVSNDLHTWLNDGVALQEVAPGLTQHLIFSRWDKDMDELKHTAPAMSPCRSTDVKVAINGQHPIHNWWVVNEFCDTGKFLGELNGHVGRQYDYKNDPRNRWNELRHPEPFVFFLDKLPIYIDCREEGNSMRYVRRSCRPNTKIQIILHNNDFHFCFVAMNQIGPNEEITLPWSIRGKELETICAINNGQPVSRVDEVNTAQWFTRVAADCGGCACAHTQNPCGMAKFDKRNVPPPATNGHPPKPGKQRKTKKGPAAQISPLSTGRATNSRANSEAVNRNDNEDDDSRSVSNSSRSKPPSRDITPNTNDAVGLGVGMELSDRERRKLLQQERLFEKMEEEKGGKKKRTSAGSALNTPSLSVSKQLGLPDSIHPSPTSATSNTSRPRTNGTGPRMSINGAVAVPRKRPAYSDACTQTEVAKEEPPNQITLRRRAQGSYAQRLLWRVREESRRRKERSLSVASQEQKLSMSPKESLPPPLESKTEVHVAPVALMAPPPLPASATADSSTSPTIMRARTIEANEQPNDVEMADDDIAKDVEMKDAAGEPKEADEPMADAAAAPDTDADADADADAEPDSATPTPVKNETLASPSSSPVERSAEIVQPSDPPLRRTPSKSPTDRKAALHVILPPVPSFSAPSQTETPPTPGAIPSASSMSGASIAQSPSSLHPPLFSPSVQNSLGPSPPKKKLSLSDYTKRKSQGATQATATIPPSTSLANAMTAPISPTEEKKVSILQQTASSVIEEVDMPLAPIRHADEDGTVSPQS</sequence>
<feature type="compositionally biased region" description="Basic and acidic residues" evidence="5">
    <location>
        <begin position="777"/>
        <end position="795"/>
    </location>
</feature>
<dbReference type="SMART" id="SM00317">
    <property type="entry name" value="SET"/>
    <property type="match status" value="1"/>
</dbReference>
<dbReference type="Gene3D" id="3.30.40.10">
    <property type="entry name" value="Zinc/RING finger domain, C3HC4 (zinc finger)"/>
    <property type="match status" value="1"/>
</dbReference>